<organism evidence="1 2">
    <name type="scientific">Avena sativa</name>
    <name type="common">Oat</name>
    <dbReference type="NCBI Taxonomy" id="4498"/>
    <lineage>
        <taxon>Eukaryota</taxon>
        <taxon>Viridiplantae</taxon>
        <taxon>Streptophyta</taxon>
        <taxon>Embryophyta</taxon>
        <taxon>Tracheophyta</taxon>
        <taxon>Spermatophyta</taxon>
        <taxon>Magnoliopsida</taxon>
        <taxon>Liliopsida</taxon>
        <taxon>Poales</taxon>
        <taxon>Poaceae</taxon>
        <taxon>BOP clade</taxon>
        <taxon>Pooideae</taxon>
        <taxon>Poodae</taxon>
        <taxon>Poeae</taxon>
        <taxon>Poeae Chloroplast Group 1 (Aveneae type)</taxon>
        <taxon>Aveninae</taxon>
        <taxon>Avena</taxon>
    </lineage>
</organism>
<dbReference type="EnsemblPlants" id="AVESA.00010b.r2.2CG0272370.1">
    <property type="protein sequence ID" value="AVESA.00010b.r2.2CG0272370.1.CDS"/>
    <property type="gene ID" value="AVESA.00010b.r2.2CG0272370"/>
</dbReference>
<reference evidence="1" key="2">
    <citation type="submission" date="2025-09" db="UniProtKB">
        <authorList>
            <consortium name="EnsemblPlants"/>
        </authorList>
    </citation>
    <scope>IDENTIFICATION</scope>
</reference>
<accession>A0ACD5UM92</accession>
<keyword evidence="2" id="KW-1185">Reference proteome</keyword>
<protein>
    <submittedName>
        <fullName evidence="1">Uncharacterized protein</fullName>
    </submittedName>
</protein>
<sequence>MLPRSHSHTARRRSGLGPQLCAIAAALLLLLSLAVLHSRLSSSSPFPLSSSRSSTSDPAVTNSTALLADDDDDAVATALDPDLTLTTVTTTVATEGGAAINPDDDRIDELDVLDEDDSSAVTESADDVSASATAGSLLWDHAAGVARQPFRLPTAGDALPVGLFHLDSPRRIAAAAFGSDDEPVDLELRVEISSITGVEDALLLKPAPGRGETRLRSGWAQWLEGKADYLRRDRMLRSNLELLNPRNHPLLQDPDSRGLTSLTRGDRMVQRVLHAEIEKDSSMNFGRRSLQSADNEHGMGATVEKPKEGRRWGYFPGVDPHLGFSDFMEKFFEYGKCSMRVFMAWNSPQWAYGVRHQRGLESLLLQHPDACVVVLSETLELEAFQEFVKEGYKVAVALPNLDELLEGTPTHIFASMWYEWRKTVNYPLHYSELVRLAALYRYGGIYLDSDVIVLKPLKSFRNSVGTVKQVSKDSSFSGAVLVFEKQSPFLAECLKEWYSTYDDTLMQWNGAELMTRVIRNHSISDQIREHLEIKLEPSFTFYPISSTDILSYFSKPDNDAERAEHDALFSRIVNDSTTFHLWNSITSSLVPESNSLVERILNHYCLHCLDVL</sequence>
<evidence type="ECO:0000313" key="1">
    <source>
        <dbReference type="EnsemblPlants" id="AVESA.00010b.r2.2CG0272370.1.CDS"/>
    </source>
</evidence>
<evidence type="ECO:0000313" key="2">
    <source>
        <dbReference type="Proteomes" id="UP001732700"/>
    </source>
</evidence>
<proteinExistence type="predicted"/>
<name>A0ACD5UM92_AVESA</name>
<reference evidence="1" key="1">
    <citation type="submission" date="2021-05" db="EMBL/GenBank/DDBJ databases">
        <authorList>
            <person name="Scholz U."/>
            <person name="Mascher M."/>
            <person name="Fiebig A."/>
        </authorList>
    </citation>
    <scope>NUCLEOTIDE SEQUENCE [LARGE SCALE GENOMIC DNA]</scope>
</reference>
<dbReference type="Proteomes" id="UP001732700">
    <property type="component" value="Chromosome 2C"/>
</dbReference>